<organism evidence="1 2">
    <name type="scientific">Araneus ventricosus</name>
    <name type="common">Orbweaver spider</name>
    <name type="synonym">Epeira ventricosa</name>
    <dbReference type="NCBI Taxonomy" id="182803"/>
    <lineage>
        <taxon>Eukaryota</taxon>
        <taxon>Metazoa</taxon>
        <taxon>Ecdysozoa</taxon>
        <taxon>Arthropoda</taxon>
        <taxon>Chelicerata</taxon>
        <taxon>Arachnida</taxon>
        <taxon>Araneae</taxon>
        <taxon>Araneomorphae</taxon>
        <taxon>Entelegynae</taxon>
        <taxon>Araneoidea</taxon>
        <taxon>Araneidae</taxon>
        <taxon>Araneus</taxon>
    </lineage>
</organism>
<name>A0A4Y2REN9_ARAVE</name>
<evidence type="ECO:0000313" key="1">
    <source>
        <dbReference type="EMBL" id="GBN73315.1"/>
    </source>
</evidence>
<sequence>MMTLYDPSLGFSTGSFQVQNPIPSRSDIYSVLAHVKSIESHTVLMWHGSSEECWFWSRFHCPIMVQNYMVRSRKASSCFSMGSQVLREPRQLPRLAHETKLLFT</sequence>
<dbReference type="EMBL" id="BGPR01016520">
    <property type="protein sequence ID" value="GBN73315.1"/>
    <property type="molecule type" value="Genomic_DNA"/>
</dbReference>
<dbReference type="AlphaFoldDB" id="A0A4Y2REN9"/>
<proteinExistence type="predicted"/>
<gene>
    <name evidence="1" type="ORF">AVEN_85539_1</name>
</gene>
<evidence type="ECO:0000313" key="2">
    <source>
        <dbReference type="Proteomes" id="UP000499080"/>
    </source>
</evidence>
<accession>A0A4Y2REN9</accession>
<dbReference type="Proteomes" id="UP000499080">
    <property type="component" value="Unassembled WGS sequence"/>
</dbReference>
<protein>
    <submittedName>
        <fullName evidence="1">Uncharacterized protein</fullName>
    </submittedName>
</protein>
<reference evidence="1 2" key="1">
    <citation type="journal article" date="2019" name="Sci. Rep.">
        <title>Orb-weaving spider Araneus ventricosus genome elucidates the spidroin gene catalogue.</title>
        <authorList>
            <person name="Kono N."/>
            <person name="Nakamura H."/>
            <person name="Ohtoshi R."/>
            <person name="Moran D.A.P."/>
            <person name="Shinohara A."/>
            <person name="Yoshida Y."/>
            <person name="Fujiwara M."/>
            <person name="Mori M."/>
            <person name="Tomita M."/>
            <person name="Arakawa K."/>
        </authorList>
    </citation>
    <scope>NUCLEOTIDE SEQUENCE [LARGE SCALE GENOMIC DNA]</scope>
</reference>
<comment type="caution">
    <text evidence="1">The sequence shown here is derived from an EMBL/GenBank/DDBJ whole genome shotgun (WGS) entry which is preliminary data.</text>
</comment>
<keyword evidence="2" id="KW-1185">Reference proteome</keyword>